<name>A0A7X9HH37_UNCKA</name>
<keyword evidence="1" id="KW-0175">Coiled coil</keyword>
<dbReference type="EMBL" id="JAAZNL010000042">
    <property type="protein sequence ID" value="NMB70223.1"/>
    <property type="molecule type" value="Genomic_DNA"/>
</dbReference>
<proteinExistence type="predicted"/>
<evidence type="ECO:0000313" key="2">
    <source>
        <dbReference type="EMBL" id="NMB70223.1"/>
    </source>
</evidence>
<protein>
    <submittedName>
        <fullName evidence="2">DUF2130 domain-containing protein</fullName>
    </submittedName>
</protein>
<dbReference type="Proteomes" id="UP000526033">
    <property type="component" value="Unassembled WGS sequence"/>
</dbReference>
<sequence>MAQTFTCPNCKKTIEISEAITGEIEERVVREHEQKHKEEVEQLLKEKEALIQESNKKLADLKTELEQNIRAETLEKVRQEYSLKIESVQADVTEREKQNKELRDQLTELLKQNREMKSKDEAREIEFQKKLIEEQDIIKNKAKQEVIDETQLLMAQKDKQLEDLRKQLGEAQRKAEQGSQQTQGEVQETFLEDMLRVEFPYDEIKEVPKGVEGADVIQIVKTNSGVKCGTIVWESKNTKAWSQGWIAKLKADQRTLKAE</sequence>
<accession>A0A7X9HH37</accession>
<evidence type="ECO:0000313" key="3">
    <source>
        <dbReference type="Proteomes" id="UP000526033"/>
    </source>
</evidence>
<dbReference type="AlphaFoldDB" id="A0A7X9HH37"/>
<reference evidence="2 3" key="1">
    <citation type="journal article" date="2020" name="Biotechnol. Biofuels">
        <title>New insights from the biogas microbiome by comprehensive genome-resolved metagenomics of nearly 1600 species originating from multiple anaerobic digesters.</title>
        <authorList>
            <person name="Campanaro S."/>
            <person name="Treu L."/>
            <person name="Rodriguez-R L.M."/>
            <person name="Kovalovszki A."/>
            <person name="Ziels R.M."/>
            <person name="Maus I."/>
            <person name="Zhu X."/>
            <person name="Kougias P.G."/>
            <person name="Basile A."/>
            <person name="Luo G."/>
            <person name="Schluter A."/>
            <person name="Konstantinidis K.T."/>
            <person name="Angelidaki I."/>
        </authorList>
    </citation>
    <scope>NUCLEOTIDE SEQUENCE [LARGE SCALE GENOMIC DNA]</scope>
    <source>
        <strain evidence="2">AS27yjCOA_165</strain>
    </source>
</reference>
<organism evidence="2 3">
    <name type="scientific">candidate division WWE3 bacterium</name>
    <dbReference type="NCBI Taxonomy" id="2053526"/>
    <lineage>
        <taxon>Bacteria</taxon>
        <taxon>Katanobacteria</taxon>
    </lineage>
</organism>
<dbReference type="Pfam" id="PF09903">
    <property type="entry name" value="DUF2130"/>
    <property type="match status" value="1"/>
</dbReference>
<feature type="non-terminal residue" evidence="2">
    <location>
        <position position="259"/>
    </location>
</feature>
<evidence type="ECO:0000256" key="1">
    <source>
        <dbReference type="SAM" id="Coils"/>
    </source>
</evidence>
<feature type="coiled-coil region" evidence="1">
    <location>
        <begin position="147"/>
        <end position="181"/>
    </location>
</feature>
<gene>
    <name evidence="2" type="ORF">GYA27_03430</name>
</gene>
<feature type="coiled-coil region" evidence="1">
    <location>
        <begin position="29"/>
        <end position="119"/>
    </location>
</feature>
<comment type="caution">
    <text evidence="2">The sequence shown here is derived from an EMBL/GenBank/DDBJ whole genome shotgun (WGS) entry which is preliminary data.</text>
</comment>
<dbReference type="InterPro" id="IPR019219">
    <property type="entry name" value="DUF2130"/>
</dbReference>